<gene>
    <name evidence="9" type="ORF">A4X03_0g5014</name>
    <name evidence="8" type="ORF">JKIAZH3_G284</name>
</gene>
<feature type="region of interest" description="Disordered" evidence="6">
    <location>
        <begin position="339"/>
        <end position="368"/>
    </location>
</feature>
<dbReference type="InterPro" id="IPR001086">
    <property type="entry name" value="Preph_deHydtase"/>
</dbReference>
<evidence type="ECO:0000256" key="4">
    <source>
        <dbReference type="ARBA" id="ARBA00023239"/>
    </source>
</evidence>
<dbReference type="EMBL" id="LWDD02000744">
    <property type="protein sequence ID" value="KAE8256829.1"/>
    <property type="molecule type" value="Genomic_DNA"/>
</dbReference>
<dbReference type="EMBL" id="CAJHJG010004612">
    <property type="protein sequence ID" value="CAD6942446.1"/>
    <property type="molecule type" value="Genomic_DNA"/>
</dbReference>
<dbReference type="PANTHER" id="PTHR21022">
    <property type="entry name" value="PREPHENATE DEHYDRATASE P PROTEIN"/>
    <property type="match status" value="1"/>
</dbReference>
<keyword evidence="2" id="KW-0057">Aromatic amino acid biosynthesis</keyword>
<dbReference type="PROSITE" id="PS51171">
    <property type="entry name" value="PREPHENATE_DEHYDR_3"/>
    <property type="match status" value="1"/>
</dbReference>
<dbReference type="GO" id="GO:0005737">
    <property type="term" value="C:cytoplasm"/>
    <property type="evidence" value="ECO:0007669"/>
    <property type="project" value="TreeGrafter"/>
</dbReference>
<dbReference type="AlphaFoldDB" id="A0A177U6R1"/>
<dbReference type="GO" id="GO:0009094">
    <property type="term" value="P:L-phenylalanine biosynthetic process"/>
    <property type="evidence" value="ECO:0007669"/>
    <property type="project" value="UniProtKB-KW"/>
</dbReference>
<evidence type="ECO:0000256" key="6">
    <source>
        <dbReference type="SAM" id="MobiDB-lite"/>
    </source>
</evidence>
<comment type="pathway">
    <text evidence="5">Amino-acid biosynthesis.</text>
</comment>
<reference evidence="8" key="3">
    <citation type="submission" date="2020-10" db="EMBL/GenBank/DDBJ databases">
        <authorList>
            <person name="Sedaghatjoo S."/>
        </authorList>
    </citation>
    <scope>NUCLEOTIDE SEQUENCE</scope>
    <source>
        <strain evidence="8">AZH3</strain>
    </source>
</reference>
<dbReference type="Gene3D" id="3.40.190.10">
    <property type="entry name" value="Periplasmic binding protein-like II"/>
    <property type="match status" value="3"/>
</dbReference>
<evidence type="ECO:0000256" key="1">
    <source>
        <dbReference type="ARBA" id="ARBA00022605"/>
    </source>
</evidence>
<evidence type="ECO:0000313" key="11">
    <source>
        <dbReference type="Proteomes" id="UP000836402"/>
    </source>
</evidence>
<evidence type="ECO:0000313" key="10">
    <source>
        <dbReference type="Proteomes" id="UP000077671"/>
    </source>
</evidence>
<feature type="region of interest" description="Disordered" evidence="6">
    <location>
        <begin position="213"/>
        <end position="264"/>
    </location>
</feature>
<evidence type="ECO:0000256" key="2">
    <source>
        <dbReference type="ARBA" id="ARBA00023141"/>
    </source>
</evidence>
<evidence type="ECO:0000259" key="7">
    <source>
        <dbReference type="PROSITE" id="PS51171"/>
    </source>
</evidence>
<organism evidence="9 10">
    <name type="scientific">Tilletia caries</name>
    <name type="common">wheat bunt fungus</name>
    <dbReference type="NCBI Taxonomy" id="13290"/>
    <lineage>
        <taxon>Eukaryota</taxon>
        <taxon>Fungi</taxon>
        <taxon>Dikarya</taxon>
        <taxon>Basidiomycota</taxon>
        <taxon>Ustilaginomycotina</taxon>
        <taxon>Exobasidiomycetes</taxon>
        <taxon>Tilletiales</taxon>
        <taxon>Tilletiaceae</taxon>
        <taxon>Tilletia</taxon>
    </lineage>
</organism>
<evidence type="ECO:0000256" key="3">
    <source>
        <dbReference type="ARBA" id="ARBA00023222"/>
    </source>
</evidence>
<dbReference type="PROSITE" id="PS00857">
    <property type="entry name" value="PREPHENATE_DEHYDR_1"/>
    <property type="match status" value="1"/>
</dbReference>
<reference evidence="9" key="1">
    <citation type="submission" date="2016-04" db="EMBL/GenBank/DDBJ databases">
        <authorList>
            <person name="Nguyen H.D."/>
            <person name="Kesanakurti P."/>
            <person name="Cullis J."/>
            <person name="Levesque C.A."/>
            <person name="Hambleton S."/>
        </authorList>
    </citation>
    <scope>NUCLEOTIDE SEQUENCE</scope>
    <source>
        <strain evidence="9">DAOMC 238032</strain>
    </source>
</reference>
<keyword evidence="11" id="KW-1185">Reference proteome</keyword>
<dbReference type="GO" id="GO:0004664">
    <property type="term" value="F:prephenate dehydratase activity"/>
    <property type="evidence" value="ECO:0007669"/>
    <property type="project" value="InterPro"/>
</dbReference>
<feature type="compositionally biased region" description="Low complexity" evidence="6">
    <location>
        <begin position="354"/>
        <end position="368"/>
    </location>
</feature>
<feature type="domain" description="Prephenate dehydratase" evidence="7">
    <location>
        <begin position="19"/>
        <end position="411"/>
    </location>
</feature>
<feature type="compositionally biased region" description="Acidic residues" evidence="6">
    <location>
        <begin position="243"/>
        <end position="255"/>
    </location>
</feature>
<keyword evidence="3" id="KW-0584">Phenylalanine biosynthesis</keyword>
<dbReference type="PANTHER" id="PTHR21022:SF19">
    <property type="entry name" value="PREPHENATE DEHYDRATASE-RELATED"/>
    <property type="match status" value="1"/>
</dbReference>
<name>A0A177U6R1_9BASI</name>
<dbReference type="Proteomes" id="UP000836402">
    <property type="component" value="Unassembled WGS sequence"/>
</dbReference>
<sequence length="443" mass="46197">MASTSRSSALDVNAVPSLRAFYLGPRGTYSHSVARAVFDPDSASVSPRRRGTGAGGEVELVPCVTITSVLRAAFDAVSKPKAKAKPGEVNGAGVGVANGDGLVEDGSASSLPGSSIAGGSADVEGVRCAYAVLPIENSTFGPVHETLDALRHAGISLDPSARPAPTSNADADALIKGEYRLPVSHTLLAGRATKERLRQLARWGKAGAATGVRVGEQNGHRPEAGRETTIEEGGINGRPGTDTDADADTDADTDADASGGPIELGEKLDGELELELELEELRCLGQVISHEQALGQCAHFLQTWTPHARTTPVSSTALAAEMALKDDYDYAVHHRGSTLTPTFHEGRAPSTDKPASSSRPLTSSSSSSIAPPTLVAAIGAELCAEVYGLAVLRRHIEDKRDNTTRFIVVQVRSSSRNSSPDGSPTFDFGSVLRPFEGVPIYST</sequence>
<dbReference type="Pfam" id="PF00800">
    <property type="entry name" value="PDT"/>
    <property type="match status" value="3"/>
</dbReference>
<reference evidence="9" key="2">
    <citation type="journal article" date="2019" name="IMA Fungus">
        <title>Genome sequencing and comparison of five Tilletia species to identify candidate genes for the detection of regulated species infecting wheat.</title>
        <authorList>
            <person name="Nguyen H.D.T."/>
            <person name="Sultana T."/>
            <person name="Kesanakurti P."/>
            <person name="Hambleton S."/>
        </authorList>
    </citation>
    <scope>NUCLEOTIDE SEQUENCE</scope>
    <source>
        <strain evidence="9">DAOMC 238032</strain>
    </source>
</reference>
<protein>
    <recommendedName>
        <fullName evidence="7">Prephenate dehydratase domain-containing protein</fullName>
    </recommendedName>
</protein>
<evidence type="ECO:0000256" key="5">
    <source>
        <dbReference type="ARBA" id="ARBA00029440"/>
    </source>
</evidence>
<keyword evidence="1" id="KW-0028">Amino-acid biosynthesis</keyword>
<proteinExistence type="predicted"/>
<dbReference type="SUPFAM" id="SSF53850">
    <property type="entry name" value="Periplasmic binding protein-like II"/>
    <property type="match status" value="3"/>
</dbReference>
<dbReference type="InterPro" id="IPR018528">
    <property type="entry name" value="Preph_deHydtase_CS"/>
</dbReference>
<accession>A0A177U6R1</accession>
<keyword evidence="4" id="KW-0456">Lyase</keyword>
<dbReference type="Proteomes" id="UP000077671">
    <property type="component" value="Unassembled WGS sequence"/>
</dbReference>
<comment type="caution">
    <text evidence="9">The sequence shown here is derived from an EMBL/GenBank/DDBJ whole genome shotgun (WGS) entry which is preliminary data.</text>
</comment>
<evidence type="ECO:0000313" key="9">
    <source>
        <dbReference type="EMBL" id="KAE8256829.1"/>
    </source>
</evidence>
<feature type="compositionally biased region" description="Basic and acidic residues" evidence="6">
    <location>
        <begin position="218"/>
        <end position="229"/>
    </location>
</feature>
<evidence type="ECO:0000313" key="8">
    <source>
        <dbReference type="EMBL" id="CAD6942446.1"/>
    </source>
</evidence>